<dbReference type="EMBL" id="BDQV01004266">
    <property type="protein sequence ID" value="GAY33024.1"/>
    <property type="molecule type" value="Genomic_DNA"/>
</dbReference>
<accession>A0A2H5MYC6</accession>
<protein>
    <recommendedName>
        <fullName evidence="1">Disease resistance protein At4g27190-like leucine-rich repeats domain-containing protein</fullName>
    </recommendedName>
</protein>
<dbReference type="InterPro" id="IPR057135">
    <property type="entry name" value="At4g27190-like_LRR"/>
</dbReference>
<evidence type="ECO:0000259" key="1">
    <source>
        <dbReference type="Pfam" id="PF23247"/>
    </source>
</evidence>
<dbReference type="Pfam" id="PF23247">
    <property type="entry name" value="LRR_RPS2"/>
    <property type="match status" value="1"/>
</dbReference>
<evidence type="ECO:0000313" key="3">
    <source>
        <dbReference type="Proteomes" id="UP000236630"/>
    </source>
</evidence>
<comment type="caution">
    <text evidence="2">The sequence shown here is derived from an EMBL/GenBank/DDBJ whole genome shotgun (WGS) entry which is preliminary data.</text>
</comment>
<name>A0A2H5MYC6_CITUN</name>
<evidence type="ECO:0000313" key="2">
    <source>
        <dbReference type="EMBL" id="GAY33024.1"/>
    </source>
</evidence>
<keyword evidence="3" id="KW-1185">Reference proteome</keyword>
<proteinExistence type="predicted"/>
<reference evidence="2 3" key="1">
    <citation type="journal article" date="2017" name="Front. Genet.">
        <title>Draft sequencing of the heterozygous diploid genome of Satsuma (Citrus unshiu Marc.) using a hybrid assembly approach.</title>
        <authorList>
            <person name="Shimizu T."/>
            <person name="Tanizawa Y."/>
            <person name="Mochizuki T."/>
            <person name="Nagasaki H."/>
            <person name="Yoshioka T."/>
            <person name="Toyoda A."/>
            <person name="Fujiyama A."/>
            <person name="Kaminuma E."/>
            <person name="Nakamura Y."/>
        </authorList>
    </citation>
    <scope>NUCLEOTIDE SEQUENCE [LARGE SCALE GENOMIC DNA]</scope>
    <source>
        <strain evidence="3">cv. Miyagawa wase</strain>
    </source>
</reference>
<dbReference type="AlphaFoldDB" id="A0A2H5MYC6"/>
<sequence length="69" mass="7881">MSSAFPANLLQCLNNLEVLEVRNCDSLEEVLHLEELNVDEEHFGPLFPTLLDLKLIARSPKTQKILQLH</sequence>
<dbReference type="Proteomes" id="UP000236630">
    <property type="component" value="Unassembled WGS sequence"/>
</dbReference>
<gene>
    <name evidence="2" type="ORF">CUMW_283980</name>
</gene>
<feature type="domain" description="Disease resistance protein At4g27190-like leucine-rich repeats" evidence="1">
    <location>
        <begin position="4"/>
        <end position="54"/>
    </location>
</feature>
<organism evidence="2 3">
    <name type="scientific">Citrus unshiu</name>
    <name type="common">Satsuma mandarin</name>
    <name type="synonym">Citrus nobilis var. unshiu</name>
    <dbReference type="NCBI Taxonomy" id="55188"/>
    <lineage>
        <taxon>Eukaryota</taxon>
        <taxon>Viridiplantae</taxon>
        <taxon>Streptophyta</taxon>
        <taxon>Embryophyta</taxon>
        <taxon>Tracheophyta</taxon>
        <taxon>Spermatophyta</taxon>
        <taxon>Magnoliopsida</taxon>
        <taxon>eudicotyledons</taxon>
        <taxon>Gunneridae</taxon>
        <taxon>Pentapetalae</taxon>
        <taxon>rosids</taxon>
        <taxon>malvids</taxon>
        <taxon>Sapindales</taxon>
        <taxon>Rutaceae</taxon>
        <taxon>Aurantioideae</taxon>
        <taxon>Citrus</taxon>
    </lineage>
</organism>